<evidence type="ECO:0000256" key="1">
    <source>
        <dbReference type="ARBA" id="ARBA00023015"/>
    </source>
</evidence>
<proteinExistence type="predicted"/>
<evidence type="ECO:0000256" key="5">
    <source>
        <dbReference type="SAM" id="MobiDB-lite"/>
    </source>
</evidence>
<dbReference type="KEGG" id="stri:C7M71_019185"/>
<dbReference type="OrthoDB" id="8688418at2"/>
<evidence type="ECO:0000256" key="3">
    <source>
        <dbReference type="ARBA" id="ARBA00023163"/>
    </source>
</evidence>
<dbReference type="PROSITE" id="PS50977">
    <property type="entry name" value="HTH_TETR_2"/>
    <property type="match status" value="1"/>
</dbReference>
<evidence type="ECO:0000313" key="8">
    <source>
        <dbReference type="Proteomes" id="UP000249340"/>
    </source>
</evidence>
<dbReference type="Proteomes" id="UP000249340">
    <property type="component" value="Chromosome"/>
</dbReference>
<evidence type="ECO:0000256" key="2">
    <source>
        <dbReference type="ARBA" id="ARBA00023125"/>
    </source>
</evidence>
<dbReference type="Gene3D" id="1.10.357.10">
    <property type="entry name" value="Tetracycline Repressor, domain 2"/>
    <property type="match status" value="1"/>
</dbReference>
<keyword evidence="3" id="KW-0804">Transcription</keyword>
<evidence type="ECO:0000256" key="4">
    <source>
        <dbReference type="PROSITE-ProRule" id="PRU00335"/>
    </source>
</evidence>
<dbReference type="Pfam" id="PF17754">
    <property type="entry name" value="TetR_C_14"/>
    <property type="match status" value="1"/>
</dbReference>
<dbReference type="SUPFAM" id="SSF46689">
    <property type="entry name" value="Homeodomain-like"/>
    <property type="match status" value="1"/>
</dbReference>
<keyword evidence="8" id="KW-1185">Reference proteome</keyword>
<dbReference type="RefSeq" id="WP_111495219.1">
    <property type="nucleotide sequence ID" value="NZ_CP031264.1"/>
</dbReference>
<dbReference type="Pfam" id="PF00440">
    <property type="entry name" value="TetR_N"/>
    <property type="match status" value="1"/>
</dbReference>
<evidence type="ECO:0000313" key="7">
    <source>
        <dbReference type="EMBL" id="AXI79220.1"/>
    </source>
</evidence>
<keyword evidence="1" id="KW-0805">Transcription regulation</keyword>
<protein>
    <submittedName>
        <fullName evidence="7">TetR family transcriptional regulator</fullName>
    </submittedName>
</protein>
<dbReference type="PANTHER" id="PTHR30055">
    <property type="entry name" value="HTH-TYPE TRANSCRIPTIONAL REGULATOR RUTR"/>
    <property type="match status" value="1"/>
</dbReference>
<dbReference type="InterPro" id="IPR041347">
    <property type="entry name" value="MftR_C"/>
</dbReference>
<organism evidence="7 8">
    <name type="scientific">Peterkaempfera bronchialis</name>
    <dbReference type="NCBI Taxonomy" id="2126346"/>
    <lineage>
        <taxon>Bacteria</taxon>
        <taxon>Bacillati</taxon>
        <taxon>Actinomycetota</taxon>
        <taxon>Actinomycetes</taxon>
        <taxon>Kitasatosporales</taxon>
        <taxon>Streptomycetaceae</taxon>
        <taxon>Peterkaempfera</taxon>
    </lineage>
</organism>
<dbReference type="GO" id="GO:0003700">
    <property type="term" value="F:DNA-binding transcription factor activity"/>
    <property type="evidence" value="ECO:0007669"/>
    <property type="project" value="TreeGrafter"/>
</dbReference>
<feature type="DNA-binding region" description="H-T-H motif" evidence="4">
    <location>
        <begin position="81"/>
        <end position="100"/>
    </location>
</feature>
<dbReference type="PRINTS" id="PR00455">
    <property type="entry name" value="HTHTETR"/>
</dbReference>
<gene>
    <name evidence="7" type="ORF">C7M71_019185</name>
</gene>
<keyword evidence="2 4" id="KW-0238">DNA-binding</keyword>
<dbReference type="GO" id="GO:0000976">
    <property type="term" value="F:transcription cis-regulatory region binding"/>
    <property type="evidence" value="ECO:0007669"/>
    <property type="project" value="TreeGrafter"/>
</dbReference>
<dbReference type="InterPro" id="IPR001647">
    <property type="entry name" value="HTH_TetR"/>
</dbReference>
<dbReference type="InterPro" id="IPR050109">
    <property type="entry name" value="HTH-type_TetR-like_transc_reg"/>
</dbReference>
<reference evidence="8" key="1">
    <citation type="submission" date="2018-07" db="EMBL/GenBank/DDBJ databases">
        <title>Streptacidiphilus bronchialis DSM 106435 chromosome.</title>
        <authorList>
            <person name="Batra D."/>
            <person name="Gulvik C.A."/>
        </authorList>
    </citation>
    <scope>NUCLEOTIDE SEQUENCE [LARGE SCALE GENOMIC DNA]</scope>
    <source>
        <strain evidence="8">DSM 106435</strain>
    </source>
</reference>
<dbReference type="InterPro" id="IPR009057">
    <property type="entry name" value="Homeodomain-like_sf"/>
</dbReference>
<dbReference type="PANTHER" id="PTHR30055:SF234">
    <property type="entry name" value="HTH-TYPE TRANSCRIPTIONAL REGULATOR BETI"/>
    <property type="match status" value="1"/>
</dbReference>
<feature type="compositionally biased region" description="Low complexity" evidence="5">
    <location>
        <begin position="1"/>
        <end position="20"/>
    </location>
</feature>
<dbReference type="AlphaFoldDB" id="A0A345SZR5"/>
<feature type="compositionally biased region" description="Basic and acidic residues" evidence="5">
    <location>
        <begin position="26"/>
        <end position="37"/>
    </location>
</feature>
<feature type="domain" description="HTH tetR-type" evidence="6">
    <location>
        <begin position="58"/>
        <end position="118"/>
    </location>
</feature>
<dbReference type="Gene3D" id="1.10.10.60">
    <property type="entry name" value="Homeodomain-like"/>
    <property type="match status" value="1"/>
</dbReference>
<accession>A0A345SZR5</accession>
<feature type="region of interest" description="Disordered" evidence="5">
    <location>
        <begin position="1"/>
        <end position="37"/>
    </location>
</feature>
<sequence>MTAAQPTPAAPSRTATARTATGGGDAVREGRGVQEGHEAKELQELLEAPLSLRERKKLKTRQAMRREAYRLFAEQGYDATTVDQIAAAAEVSPSTFFRYFATKEDLVLSDEYDPAIVAALRARPAGEPFVTSARQTMLALLRQAFKSDREELLTRMRLVNQVPALRARMATQSGQPRDMILGVLAERTGVAPTMEMRVAVSAFMAATTEAILYWAEQEDREDLVDLLTRCFDTLERGLDIVPPPSGAPR</sequence>
<evidence type="ECO:0000259" key="6">
    <source>
        <dbReference type="PROSITE" id="PS50977"/>
    </source>
</evidence>
<name>A0A345SZR5_9ACTN</name>
<dbReference type="EMBL" id="CP031264">
    <property type="protein sequence ID" value="AXI79220.1"/>
    <property type="molecule type" value="Genomic_DNA"/>
</dbReference>